<evidence type="ECO:0000256" key="3">
    <source>
        <dbReference type="ARBA" id="ARBA00022490"/>
    </source>
</evidence>
<dbReference type="Pfam" id="PF00004">
    <property type="entry name" value="AAA"/>
    <property type="match status" value="1"/>
</dbReference>
<dbReference type="GO" id="GO:0043565">
    <property type="term" value="F:sequence-specific DNA binding"/>
    <property type="evidence" value="ECO:0007669"/>
    <property type="project" value="UniProtKB-UniRule"/>
</dbReference>
<dbReference type="InterPro" id="IPR003593">
    <property type="entry name" value="AAA+_ATPase"/>
</dbReference>
<dbReference type="InterPro" id="IPR004815">
    <property type="entry name" value="Lon_bac/euk-typ"/>
</dbReference>
<evidence type="ECO:0000256" key="5">
    <source>
        <dbReference type="ARBA" id="ARBA00022741"/>
    </source>
</evidence>
<dbReference type="Gene3D" id="1.20.5.5270">
    <property type="match status" value="1"/>
</dbReference>
<evidence type="ECO:0000256" key="11">
    <source>
        <dbReference type="HAMAP-Rule" id="MF_01973"/>
    </source>
</evidence>
<dbReference type="Pfam" id="PF22667">
    <property type="entry name" value="Lon_lid"/>
    <property type="match status" value="1"/>
</dbReference>
<evidence type="ECO:0000256" key="10">
    <source>
        <dbReference type="ARBA" id="ARBA00050665"/>
    </source>
</evidence>
<dbReference type="InterPro" id="IPR003959">
    <property type="entry name" value="ATPase_AAA_core"/>
</dbReference>
<dbReference type="Gene3D" id="3.40.50.300">
    <property type="entry name" value="P-loop containing nucleotide triphosphate hydrolases"/>
    <property type="match status" value="1"/>
</dbReference>
<keyword evidence="7 11" id="KW-0720">Serine protease</keyword>
<dbReference type="GO" id="GO:0004176">
    <property type="term" value="F:ATP-dependent peptidase activity"/>
    <property type="evidence" value="ECO:0007669"/>
    <property type="project" value="UniProtKB-UniRule"/>
</dbReference>
<dbReference type="InterPro" id="IPR054594">
    <property type="entry name" value="Lon_lid"/>
</dbReference>
<dbReference type="SUPFAM" id="SSF88697">
    <property type="entry name" value="PUA domain-like"/>
    <property type="match status" value="1"/>
</dbReference>
<dbReference type="PIRSF" id="PIRSF001174">
    <property type="entry name" value="Lon_proteas"/>
    <property type="match status" value="1"/>
</dbReference>
<dbReference type="InterPro" id="IPR008269">
    <property type="entry name" value="Lon_proteolytic"/>
</dbReference>
<dbReference type="GO" id="GO:0034605">
    <property type="term" value="P:cellular response to heat"/>
    <property type="evidence" value="ECO:0007669"/>
    <property type="project" value="UniProtKB-UniRule"/>
</dbReference>
<comment type="induction">
    <text evidence="11">By heat shock.</text>
</comment>
<dbReference type="HAMAP" id="MF_01973">
    <property type="entry name" value="lon_bact"/>
    <property type="match status" value="1"/>
</dbReference>
<dbReference type="Proteomes" id="UP000232806">
    <property type="component" value="Chromosome"/>
</dbReference>
<comment type="catalytic activity">
    <reaction evidence="10 11 12">
        <text>Hydrolysis of proteins in presence of ATP.</text>
        <dbReference type="EC" id="3.4.21.53"/>
    </reaction>
</comment>
<comment type="similarity">
    <text evidence="11 12 15 16">Belongs to the peptidase S16 family.</text>
</comment>
<proteinExistence type="evidence at transcript level"/>
<evidence type="ECO:0000256" key="1">
    <source>
        <dbReference type="ARBA" id="ARBA00004127"/>
    </source>
</evidence>
<dbReference type="InterPro" id="IPR027417">
    <property type="entry name" value="P-loop_NTPase"/>
</dbReference>
<keyword evidence="9 11" id="KW-0346">Stress response</keyword>
<feature type="domain" description="Lon N-terminal" evidence="18">
    <location>
        <begin position="10"/>
        <end position="203"/>
    </location>
</feature>
<dbReference type="InterPro" id="IPR027065">
    <property type="entry name" value="Lon_Prtase"/>
</dbReference>
<evidence type="ECO:0000256" key="15">
    <source>
        <dbReference type="PROSITE-ProRule" id="PRU01122"/>
    </source>
</evidence>
<dbReference type="GO" id="GO:0005524">
    <property type="term" value="F:ATP binding"/>
    <property type="evidence" value="ECO:0007669"/>
    <property type="project" value="UniProtKB-UniRule"/>
</dbReference>
<comment type="subcellular location">
    <subcellularLocation>
        <location evidence="2 11 12">Cytoplasm</location>
    </subcellularLocation>
    <subcellularLocation>
        <location evidence="1">Endomembrane system</location>
        <topology evidence="1">Multi-pass membrane protein</topology>
    </subcellularLocation>
</comment>
<dbReference type="GO" id="GO:0012505">
    <property type="term" value="C:endomembrane system"/>
    <property type="evidence" value="ECO:0007669"/>
    <property type="project" value="UniProtKB-SubCell"/>
</dbReference>
<dbReference type="SUPFAM" id="SSF52540">
    <property type="entry name" value="P-loop containing nucleoside triphosphate hydrolases"/>
    <property type="match status" value="1"/>
</dbReference>
<dbReference type="CDD" id="cd19500">
    <property type="entry name" value="RecA-like_Lon"/>
    <property type="match status" value="1"/>
</dbReference>
<evidence type="ECO:0000256" key="13">
    <source>
        <dbReference type="PIRSR" id="PIRSR001174-1"/>
    </source>
</evidence>
<protein>
    <recommendedName>
        <fullName evidence="11 12">Lon protease</fullName>
        <ecNumber evidence="11 12">3.4.21.53</ecNumber>
    </recommendedName>
    <alternativeName>
        <fullName evidence="11">ATP-dependent protease La</fullName>
    </alternativeName>
</protein>
<dbReference type="Gene3D" id="1.10.8.60">
    <property type="match status" value="1"/>
</dbReference>
<dbReference type="GO" id="GO:0016887">
    <property type="term" value="F:ATP hydrolysis activity"/>
    <property type="evidence" value="ECO:0007669"/>
    <property type="project" value="UniProtKB-UniRule"/>
</dbReference>
<feature type="binding site" evidence="11 14">
    <location>
        <begin position="354"/>
        <end position="361"/>
    </location>
    <ligand>
        <name>ATP</name>
        <dbReference type="ChEBI" id="CHEBI:30616"/>
    </ligand>
</feature>
<evidence type="ECO:0000256" key="6">
    <source>
        <dbReference type="ARBA" id="ARBA00022801"/>
    </source>
</evidence>
<comment type="function">
    <text evidence="11">ATP-dependent serine protease that mediates the selective degradation of mutant and abnormal proteins as well as certain short-lived regulatory proteins. Required for cellular homeostasis and for survival from DNA damage and developmental changes induced by stress. Degrades polypeptides processively to yield small peptide fragments that are 5 to 10 amino acids long. Binds to DNA in a double-stranded, site-specific manner.</text>
</comment>
<evidence type="ECO:0000313" key="19">
    <source>
        <dbReference type="EMBL" id="AUB54665.1"/>
    </source>
</evidence>
<feature type="active site" evidence="11 13">
    <location>
        <position position="677"/>
    </location>
</feature>
<dbReference type="InterPro" id="IPR008268">
    <property type="entry name" value="Peptidase_S16_AS"/>
</dbReference>
<dbReference type="GO" id="GO:0005737">
    <property type="term" value="C:cytoplasm"/>
    <property type="evidence" value="ECO:0007669"/>
    <property type="project" value="UniProtKB-SubCell"/>
</dbReference>
<dbReference type="InterPro" id="IPR003111">
    <property type="entry name" value="Lon_prtase_N"/>
</dbReference>
<dbReference type="AlphaFoldDB" id="A0A2H4V999"/>
<keyword evidence="6 11" id="KW-0378">Hydrolase</keyword>
<evidence type="ECO:0000256" key="4">
    <source>
        <dbReference type="ARBA" id="ARBA00022670"/>
    </source>
</evidence>
<dbReference type="PROSITE" id="PS51786">
    <property type="entry name" value="LON_PROTEOLYTIC"/>
    <property type="match status" value="1"/>
</dbReference>
<dbReference type="PRINTS" id="PR00830">
    <property type="entry name" value="ENDOLAPTASE"/>
</dbReference>
<dbReference type="SMART" id="SM00464">
    <property type="entry name" value="LON"/>
    <property type="match status" value="1"/>
</dbReference>
<dbReference type="InterPro" id="IPR015947">
    <property type="entry name" value="PUA-like_sf"/>
</dbReference>
<accession>A0A2H4V999</accession>
<dbReference type="PROSITE" id="PS51787">
    <property type="entry name" value="LON_N"/>
    <property type="match status" value="1"/>
</dbReference>
<dbReference type="Gene3D" id="3.30.230.10">
    <property type="match status" value="1"/>
</dbReference>
<sequence length="792" mass="88913">MNEINANEELSVLVLPDMVLLHETNMNLKIGKKHGSEVHNRVKDDDYYGIAVASKEGTPARYYAESDIYKIGTLIRVENAKEMRDFYHLKVEILERVQITELIPDGINYRAKYELIPDEIDIDPEDQAEMMKHVRYLVSEISENFKDSQSFVDQMNQLDDLRKIIANIYPYMRLTHEEKQALLETRSLKEKSLKFLEILIEQKESIKFQMEMAAKFNEEMNKKNRENMLKEQLRVIQDELTDSEGGHGKKDYRELIEEANMPSEVKEIALEEVHKLERQGPHSSEENVIRNYLDLLTSLPWGESQVKDIDIEAARKILNQEHYGLDKVKDRIIQHLTVMKLKQNKQGSILLLVGPPGTGKTSLGKSIAEALEREYVRISLGGVKDESEIRGHRRTYVGALPGRIIKGMKRAGTRNPVFIMDEVDKLMASYSGDPASALLEVLDPEQNNTFSDHYLEVPYDLSDVFFIATANSLKGIPGPLRDRMEIIEIGSYTSHEKFHIARNHLIDEVLEDNGLDETQLQFDDGAVKTIIEKYTREAGVRGLKRQLATVARVATEKIVLGKVDLPYLVKEDMLYDLLGHELIQVHLAGQKNPPGVVTGLAWTPVGGDILFIEGAFMPGTGKLLLTGQLGDVMKESAKISQSLIRSRLAFNLKQVEFDKQDLHIHVPSGAIPKDGPSAGVALLTTIASLVTGLKVDPKLAMTGEISLRGAVLPVGGIKEKILAAHRAGIKKVILPEENLKDLDDVPDDVKKEMEFLPVKTVEDVIKETIGIELPKPLLMEMSTDTLTGGAGT</sequence>
<evidence type="ECO:0000256" key="12">
    <source>
        <dbReference type="PIRNR" id="PIRNR001174"/>
    </source>
</evidence>
<dbReference type="EMBL" id="CP017766">
    <property type="protein sequence ID" value="AUB54665.1"/>
    <property type="molecule type" value="Genomic_DNA"/>
</dbReference>
<evidence type="ECO:0000256" key="16">
    <source>
        <dbReference type="RuleBase" id="RU000591"/>
    </source>
</evidence>
<reference evidence="19 20" key="1">
    <citation type="submission" date="2016-10" db="EMBL/GenBank/DDBJ databases">
        <title>Comparative genomics between deep and shallow subseafloor isolates.</title>
        <authorList>
            <person name="Ishii S."/>
            <person name="Miller J.R."/>
            <person name="Sutton G."/>
            <person name="Suzuki S."/>
            <person name="Methe B."/>
            <person name="Inagaki F."/>
            <person name="Imachi H."/>
        </authorList>
    </citation>
    <scope>NUCLEOTIDE SEQUENCE [LARGE SCALE GENOMIC DNA]</scope>
    <source>
        <strain evidence="19 20">MO-MB1</strain>
    </source>
</reference>
<dbReference type="Pfam" id="PF02190">
    <property type="entry name" value="LON_substr_bdg"/>
    <property type="match status" value="1"/>
</dbReference>
<organism evidence="19 20">
    <name type="scientific">Methanobacterium subterraneum</name>
    <dbReference type="NCBI Taxonomy" id="59277"/>
    <lineage>
        <taxon>Archaea</taxon>
        <taxon>Methanobacteriati</taxon>
        <taxon>Methanobacteriota</taxon>
        <taxon>Methanomada group</taxon>
        <taxon>Methanobacteria</taxon>
        <taxon>Methanobacteriales</taxon>
        <taxon>Methanobacteriaceae</taxon>
        <taxon>Methanobacterium</taxon>
    </lineage>
</organism>
<evidence type="ECO:0000259" key="18">
    <source>
        <dbReference type="PROSITE" id="PS51787"/>
    </source>
</evidence>
<dbReference type="InterPro" id="IPR020568">
    <property type="entry name" value="Ribosomal_Su5_D2-typ_SF"/>
</dbReference>
<comment type="subunit">
    <text evidence="11 12">Homohexamer. Organized in a ring with a central cavity.</text>
</comment>
<dbReference type="PANTHER" id="PTHR10046">
    <property type="entry name" value="ATP DEPENDENT LON PROTEASE FAMILY MEMBER"/>
    <property type="match status" value="1"/>
</dbReference>
<dbReference type="EC" id="3.4.21.53" evidence="11 12"/>
<dbReference type="SMART" id="SM00382">
    <property type="entry name" value="AAA"/>
    <property type="match status" value="1"/>
</dbReference>
<evidence type="ECO:0000256" key="7">
    <source>
        <dbReference type="ARBA" id="ARBA00022825"/>
    </source>
</evidence>
<evidence type="ECO:0000256" key="8">
    <source>
        <dbReference type="ARBA" id="ARBA00022840"/>
    </source>
</evidence>
<gene>
    <name evidence="11" type="primary">lon</name>
    <name evidence="19" type="ORF">BK007_00580</name>
</gene>
<evidence type="ECO:0000256" key="9">
    <source>
        <dbReference type="ARBA" id="ARBA00023016"/>
    </source>
</evidence>
<dbReference type="InterPro" id="IPR027543">
    <property type="entry name" value="Lon_bac"/>
</dbReference>
<dbReference type="SUPFAM" id="SSF54211">
    <property type="entry name" value="Ribosomal protein S5 domain 2-like"/>
    <property type="match status" value="1"/>
</dbReference>
<dbReference type="GO" id="GO:0006515">
    <property type="term" value="P:protein quality control for misfolded or incompletely synthesized proteins"/>
    <property type="evidence" value="ECO:0007669"/>
    <property type="project" value="UniProtKB-UniRule"/>
</dbReference>
<dbReference type="RefSeq" id="WP_100904640.1">
    <property type="nucleotide sequence ID" value="NZ_CP017766.1"/>
</dbReference>
<keyword evidence="8 11" id="KW-0067">ATP-binding</keyword>
<evidence type="ECO:0000256" key="14">
    <source>
        <dbReference type="PIRSR" id="PIRSR001174-2"/>
    </source>
</evidence>
<dbReference type="GeneID" id="35120037"/>
<dbReference type="PROSITE" id="PS01046">
    <property type="entry name" value="LON_SER"/>
    <property type="match status" value="1"/>
</dbReference>
<dbReference type="NCBIfam" id="TIGR00763">
    <property type="entry name" value="lon"/>
    <property type="match status" value="1"/>
</dbReference>
<dbReference type="FunFam" id="1.20.5.5270:FF:000001">
    <property type="entry name" value="Lon protease homolog, mitochondrial"/>
    <property type="match status" value="1"/>
</dbReference>
<keyword evidence="3 11" id="KW-0963">Cytoplasm</keyword>
<feature type="active site" evidence="11 13">
    <location>
        <position position="720"/>
    </location>
</feature>
<dbReference type="FunFam" id="3.40.50.300:FF:000021">
    <property type="entry name" value="Lon protease homolog"/>
    <property type="match status" value="1"/>
</dbReference>
<dbReference type="OrthoDB" id="45425at2157"/>
<evidence type="ECO:0000313" key="20">
    <source>
        <dbReference type="Proteomes" id="UP000232806"/>
    </source>
</evidence>
<dbReference type="Gene3D" id="2.30.130.40">
    <property type="entry name" value="LON domain-like"/>
    <property type="match status" value="1"/>
</dbReference>
<keyword evidence="4 11" id="KW-0645">Protease</keyword>
<feature type="domain" description="Lon proteolytic" evidence="17">
    <location>
        <begin position="591"/>
        <end position="771"/>
    </location>
</feature>
<evidence type="ECO:0000256" key="2">
    <source>
        <dbReference type="ARBA" id="ARBA00004496"/>
    </source>
</evidence>
<name>A0A2H4V999_9EURY</name>
<dbReference type="InterPro" id="IPR014721">
    <property type="entry name" value="Ribsml_uS5_D2-typ_fold_subgr"/>
</dbReference>
<keyword evidence="5 11" id="KW-0547">Nucleotide-binding</keyword>
<dbReference type="Gene3D" id="1.20.58.1480">
    <property type="match status" value="1"/>
</dbReference>
<dbReference type="Pfam" id="PF05362">
    <property type="entry name" value="Lon_C"/>
    <property type="match status" value="1"/>
</dbReference>
<dbReference type="GO" id="GO:0004252">
    <property type="term" value="F:serine-type endopeptidase activity"/>
    <property type="evidence" value="ECO:0007669"/>
    <property type="project" value="UniProtKB-UniRule"/>
</dbReference>
<evidence type="ECO:0000259" key="17">
    <source>
        <dbReference type="PROSITE" id="PS51786"/>
    </source>
</evidence>
<dbReference type="InterPro" id="IPR046336">
    <property type="entry name" value="Lon_prtase_N_sf"/>
</dbReference>